<dbReference type="Gene3D" id="1.10.286.20">
    <property type="match status" value="1"/>
</dbReference>
<dbReference type="Gene3D" id="3.30.479.20">
    <property type="entry name" value="Elongation factor Ts, dimerisation domain"/>
    <property type="match status" value="2"/>
</dbReference>
<dbReference type="PROSITE" id="PS01126">
    <property type="entry name" value="EF_TS_1"/>
    <property type="match status" value="1"/>
</dbReference>
<keyword evidence="9" id="KW-1185">Reference proteome</keyword>
<dbReference type="PANTHER" id="PTHR11741:SF0">
    <property type="entry name" value="ELONGATION FACTOR TS, MITOCHONDRIAL"/>
    <property type="match status" value="1"/>
</dbReference>
<evidence type="ECO:0000313" key="8">
    <source>
        <dbReference type="EMBL" id="AOU98371.1"/>
    </source>
</evidence>
<sequence>MQITASLVKELRERTGAGMMECKRALTESNGDIEAAIEAMRKSGAAKAVKKAGRIAAEGQVVAAQSVDGQTAVLLEVNCETDFVGKDENFGGFVAMVAERTLGENPADIDALAALPSGVDGKSVEERRQELVSKVGENVQVRRFARFEATGDRLGTYIHGMRIGVVVDMVGGDDALARDICMHIAASRPVCVDPKEVPQELLAKEREIYTAQAAESGKPAEIIEKMVEGRLKKYLGEITLLGQPFVKQPDTTVAKLLSDAGASVNRFVRFEVGEGIEKQAENFAEEVMAQVKGA</sequence>
<dbReference type="GO" id="GO:0003746">
    <property type="term" value="F:translation elongation factor activity"/>
    <property type="evidence" value="ECO:0007669"/>
    <property type="project" value="UniProtKB-UniRule"/>
</dbReference>
<dbReference type="SUPFAM" id="SSF54713">
    <property type="entry name" value="Elongation factor Ts (EF-Ts), dimerisation domain"/>
    <property type="match status" value="2"/>
</dbReference>
<feature type="region of interest" description="Involved in Mg(2+) ion dislocation from EF-Tu" evidence="6">
    <location>
        <begin position="81"/>
        <end position="84"/>
    </location>
</feature>
<proteinExistence type="inferred from homology"/>
<dbReference type="Proteomes" id="UP000095401">
    <property type="component" value="Chromosome"/>
</dbReference>
<comment type="similarity">
    <text evidence="1 6">Belongs to the EF-Ts family.</text>
</comment>
<evidence type="ECO:0000256" key="2">
    <source>
        <dbReference type="ARBA" id="ARBA00016956"/>
    </source>
</evidence>
<dbReference type="KEGG" id="aprs:BI364_10725"/>
<dbReference type="NCBIfam" id="TIGR00116">
    <property type="entry name" value="tsf"/>
    <property type="match status" value="1"/>
</dbReference>
<name>A0A1D8IPI9_9GAMM</name>
<dbReference type="InterPro" id="IPR014039">
    <property type="entry name" value="Transl_elong_EFTs/EF1B_dimer"/>
</dbReference>
<dbReference type="SUPFAM" id="SSF46934">
    <property type="entry name" value="UBA-like"/>
    <property type="match status" value="1"/>
</dbReference>
<evidence type="ECO:0000259" key="7">
    <source>
        <dbReference type="Pfam" id="PF00889"/>
    </source>
</evidence>
<dbReference type="CDD" id="cd14275">
    <property type="entry name" value="UBA_EF-Ts"/>
    <property type="match status" value="1"/>
</dbReference>
<evidence type="ECO:0000256" key="1">
    <source>
        <dbReference type="ARBA" id="ARBA00005532"/>
    </source>
</evidence>
<feature type="domain" description="Translation elongation factor EFTs/EF1B dimerisation" evidence="7">
    <location>
        <begin position="72"/>
        <end position="274"/>
    </location>
</feature>
<dbReference type="GO" id="GO:0005737">
    <property type="term" value="C:cytoplasm"/>
    <property type="evidence" value="ECO:0007669"/>
    <property type="project" value="UniProtKB-SubCell"/>
</dbReference>
<dbReference type="InterPro" id="IPR018101">
    <property type="entry name" value="Transl_elong_Ts_CS"/>
</dbReference>
<accession>A0A1D8IPI9</accession>
<dbReference type="PANTHER" id="PTHR11741">
    <property type="entry name" value="ELONGATION FACTOR TS"/>
    <property type="match status" value="1"/>
</dbReference>
<comment type="subcellular location">
    <subcellularLocation>
        <location evidence="6">Cytoplasm</location>
    </subcellularLocation>
</comment>
<dbReference type="Pfam" id="PF00889">
    <property type="entry name" value="EF_TS"/>
    <property type="match status" value="1"/>
</dbReference>
<dbReference type="RefSeq" id="WP_070078732.1">
    <property type="nucleotide sequence ID" value="NZ_CP017415.1"/>
</dbReference>
<evidence type="ECO:0000256" key="4">
    <source>
        <dbReference type="ARBA" id="ARBA00022768"/>
    </source>
</evidence>
<dbReference type="HAMAP" id="MF_00050">
    <property type="entry name" value="EF_Ts"/>
    <property type="match status" value="1"/>
</dbReference>
<keyword evidence="4 6" id="KW-0251">Elongation factor</keyword>
<organism evidence="8 9">
    <name type="scientific">Acidihalobacter yilgarnensis</name>
    <dbReference type="NCBI Taxonomy" id="2819280"/>
    <lineage>
        <taxon>Bacteria</taxon>
        <taxon>Pseudomonadati</taxon>
        <taxon>Pseudomonadota</taxon>
        <taxon>Gammaproteobacteria</taxon>
        <taxon>Chromatiales</taxon>
        <taxon>Ectothiorhodospiraceae</taxon>
        <taxon>Acidihalobacter</taxon>
    </lineage>
</organism>
<dbReference type="InterPro" id="IPR036402">
    <property type="entry name" value="EF-Ts_dimer_sf"/>
</dbReference>
<evidence type="ECO:0000313" key="9">
    <source>
        <dbReference type="Proteomes" id="UP000095401"/>
    </source>
</evidence>
<reference evidence="9" key="1">
    <citation type="submission" date="2016-09" db="EMBL/GenBank/DDBJ databases">
        <title>Acidihalobacter prosperus F5.</title>
        <authorList>
            <person name="Khaleque H.N."/>
            <person name="Ramsay J.P."/>
            <person name="Kaksonen A.H."/>
            <person name="Boxall N.J."/>
            <person name="Watkin E.L.J."/>
        </authorList>
    </citation>
    <scope>NUCLEOTIDE SEQUENCE [LARGE SCALE GENOMIC DNA]</scope>
    <source>
        <strain evidence="9">F5</strain>
    </source>
</reference>
<dbReference type="FunFam" id="1.10.8.10:FF:000001">
    <property type="entry name" value="Elongation factor Ts"/>
    <property type="match status" value="1"/>
</dbReference>
<dbReference type="EMBL" id="CP017415">
    <property type="protein sequence ID" value="AOU98371.1"/>
    <property type="molecule type" value="Genomic_DNA"/>
</dbReference>
<evidence type="ECO:0000256" key="5">
    <source>
        <dbReference type="ARBA" id="ARBA00022917"/>
    </source>
</evidence>
<protein>
    <recommendedName>
        <fullName evidence="2 6">Elongation factor Ts</fullName>
        <shortName evidence="6">EF-Ts</shortName>
    </recommendedName>
</protein>
<evidence type="ECO:0000256" key="3">
    <source>
        <dbReference type="ARBA" id="ARBA00022490"/>
    </source>
</evidence>
<evidence type="ECO:0000256" key="6">
    <source>
        <dbReference type="HAMAP-Rule" id="MF_00050"/>
    </source>
</evidence>
<keyword evidence="3 6" id="KW-0963">Cytoplasm</keyword>
<dbReference type="FunFam" id="1.10.286.20:FF:000001">
    <property type="entry name" value="Elongation factor Ts"/>
    <property type="match status" value="1"/>
</dbReference>
<comment type="function">
    <text evidence="6">Associates with the EF-Tu.GDP complex and induces the exchange of GDP to GTP. It remains bound to the aminoacyl-tRNA.EF-Tu.GTP complex up to the GTP hydrolysis stage on the ribosome.</text>
</comment>
<dbReference type="AlphaFoldDB" id="A0A1D8IPI9"/>
<gene>
    <name evidence="6" type="primary">tsf</name>
    <name evidence="8" type="ORF">BI364_10725</name>
</gene>
<dbReference type="InterPro" id="IPR001816">
    <property type="entry name" value="Transl_elong_EFTs/EF1B"/>
</dbReference>
<dbReference type="Gene3D" id="1.10.8.10">
    <property type="entry name" value="DNA helicase RuvA subunit, C-terminal domain"/>
    <property type="match status" value="1"/>
</dbReference>
<keyword evidence="5 6" id="KW-0648">Protein biosynthesis</keyword>
<dbReference type="InterPro" id="IPR009060">
    <property type="entry name" value="UBA-like_sf"/>
</dbReference>